<protein>
    <recommendedName>
        <fullName evidence="3">DUF2510 domain-containing protein</fullName>
    </recommendedName>
</protein>
<evidence type="ECO:0000313" key="4">
    <source>
        <dbReference type="EMBL" id="NYJ04547.1"/>
    </source>
</evidence>
<feature type="compositionally biased region" description="Low complexity" evidence="1">
    <location>
        <begin position="55"/>
        <end position="68"/>
    </location>
</feature>
<feature type="transmembrane region" description="Helical" evidence="2">
    <location>
        <begin position="78"/>
        <end position="97"/>
    </location>
</feature>
<keyword evidence="2" id="KW-1133">Transmembrane helix</keyword>
<feature type="region of interest" description="Disordered" evidence="1">
    <location>
        <begin position="36"/>
        <end position="71"/>
    </location>
</feature>
<evidence type="ECO:0000313" key="5">
    <source>
        <dbReference type="Proteomes" id="UP000541969"/>
    </source>
</evidence>
<dbReference type="Proteomes" id="UP000541969">
    <property type="component" value="Unassembled WGS sequence"/>
</dbReference>
<accession>A0A853CB30</accession>
<keyword evidence="5" id="KW-1185">Reference proteome</keyword>
<dbReference type="Pfam" id="PF10708">
    <property type="entry name" value="DUF2510"/>
    <property type="match status" value="1"/>
</dbReference>
<organism evidence="4 5">
    <name type="scientific">Petropleomorpha daqingensis</name>
    <dbReference type="NCBI Taxonomy" id="2026353"/>
    <lineage>
        <taxon>Bacteria</taxon>
        <taxon>Bacillati</taxon>
        <taxon>Actinomycetota</taxon>
        <taxon>Actinomycetes</taxon>
        <taxon>Geodermatophilales</taxon>
        <taxon>Geodermatophilaceae</taxon>
        <taxon>Petropleomorpha</taxon>
    </lineage>
</organism>
<keyword evidence="2" id="KW-0472">Membrane</keyword>
<name>A0A853CB30_9ACTN</name>
<comment type="caution">
    <text evidence="4">The sequence shown here is derived from an EMBL/GenBank/DDBJ whole genome shotgun (WGS) entry which is preliminary data.</text>
</comment>
<evidence type="ECO:0000256" key="1">
    <source>
        <dbReference type="SAM" id="MobiDB-lite"/>
    </source>
</evidence>
<evidence type="ECO:0000256" key="2">
    <source>
        <dbReference type="SAM" id="Phobius"/>
    </source>
</evidence>
<sequence length="297" mass="31681">MSEPGTPAPGWYPDPDGAPGYVRWWNGVSWSDVTTPAGPGVTVQRSPVLAPPAPRSTGTSSSGTLASPERPQRPFPKGLVVGLSLVALVVVLVVALVNGSNDGATRIADPPVSSPAVPPGPTFAPGTTRIFDNTSGLSYPWLGENWLEWNLWGEYETTAVAGQYFVTQDHLPDSGEVFIAQVTSGPLADGLGWAGPSTLQSTTEQVGDSVRGNYYPAPNEREVRRDEARTVDGHAAWLYEFDLTWHVAGYDSTGERAALLLVDVGRHAPALLYISIPNTHAELYGVIDQVIENVQVL</sequence>
<evidence type="ECO:0000259" key="3">
    <source>
        <dbReference type="Pfam" id="PF10708"/>
    </source>
</evidence>
<keyword evidence="2" id="KW-0812">Transmembrane</keyword>
<proteinExistence type="predicted"/>
<dbReference type="RefSeq" id="WP_179715254.1">
    <property type="nucleotide sequence ID" value="NZ_JACBZT010000001.1"/>
</dbReference>
<gene>
    <name evidence="4" type="ORF">GGQ55_000825</name>
</gene>
<feature type="domain" description="DUF2510" evidence="3">
    <location>
        <begin position="9"/>
        <end position="40"/>
    </location>
</feature>
<dbReference type="InterPro" id="IPR018929">
    <property type="entry name" value="DUF2510"/>
</dbReference>
<reference evidence="4 5" key="1">
    <citation type="submission" date="2020-07" db="EMBL/GenBank/DDBJ databases">
        <title>Sequencing the genomes of 1000 actinobacteria strains.</title>
        <authorList>
            <person name="Klenk H.-P."/>
        </authorList>
    </citation>
    <scope>NUCLEOTIDE SEQUENCE [LARGE SCALE GENOMIC DNA]</scope>
    <source>
        <strain evidence="4 5">DSM 104001</strain>
    </source>
</reference>
<dbReference type="AlphaFoldDB" id="A0A853CB30"/>
<dbReference type="EMBL" id="JACBZT010000001">
    <property type="protein sequence ID" value="NYJ04547.1"/>
    <property type="molecule type" value="Genomic_DNA"/>
</dbReference>